<dbReference type="InterPro" id="IPR051114">
    <property type="entry name" value="Mito_RNA_Proc_CCM1"/>
</dbReference>
<dbReference type="Gene3D" id="1.25.40.10">
    <property type="entry name" value="Tetratricopeptide repeat domain"/>
    <property type="match status" value="3"/>
</dbReference>
<dbReference type="GO" id="GO:0006396">
    <property type="term" value="P:RNA processing"/>
    <property type="evidence" value="ECO:0007669"/>
    <property type="project" value="TreeGrafter"/>
</dbReference>
<dbReference type="InterPro" id="IPR011990">
    <property type="entry name" value="TPR-like_helical_dom_sf"/>
</dbReference>
<reference evidence="2 3" key="1">
    <citation type="journal article" date="2024" name="J Genomics">
        <title>Draft genome sequencing and assembly of Favolaschia claudopus CIRM-BRFM 2984 isolated from oak limbs.</title>
        <authorList>
            <person name="Navarro D."/>
            <person name="Drula E."/>
            <person name="Chaduli D."/>
            <person name="Cazenave R."/>
            <person name="Ahrendt S."/>
            <person name="Wang J."/>
            <person name="Lipzen A."/>
            <person name="Daum C."/>
            <person name="Barry K."/>
            <person name="Grigoriev I.V."/>
            <person name="Favel A."/>
            <person name="Rosso M.N."/>
            <person name="Martin F."/>
        </authorList>
    </citation>
    <scope>NUCLEOTIDE SEQUENCE [LARGE SCALE GENOMIC DNA]</scope>
    <source>
        <strain evidence="2 3">CIRM-BRFM 2984</strain>
    </source>
</reference>
<dbReference type="GO" id="GO:0005739">
    <property type="term" value="C:mitochondrion"/>
    <property type="evidence" value="ECO:0007669"/>
    <property type="project" value="TreeGrafter"/>
</dbReference>
<evidence type="ECO:0000313" key="3">
    <source>
        <dbReference type="Proteomes" id="UP001362999"/>
    </source>
</evidence>
<organism evidence="2 3">
    <name type="scientific">Favolaschia claudopus</name>
    <dbReference type="NCBI Taxonomy" id="2862362"/>
    <lineage>
        <taxon>Eukaryota</taxon>
        <taxon>Fungi</taxon>
        <taxon>Dikarya</taxon>
        <taxon>Basidiomycota</taxon>
        <taxon>Agaricomycotina</taxon>
        <taxon>Agaricomycetes</taxon>
        <taxon>Agaricomycetidae</taxon>
        <taxon>Agaricales</taxon>
        <taxon>Marasmiineae</taxon>
        <taxon>Mycenaceae</taxon>
        <taxon>Favolaschia</taxon>
    </lineage>
</organism>
<evidence type="ECO:0008006" key="4">
    <source>
        <dbReference type="Google" id="ProtNLM"/>
    </source>
</evidence>
<dbReference type="PANTHER" id="PTHR47934">
    <property type="entry name" value="PENTATRICOPEPTIDE REPEAT-CONTAINING PROTEIN PET309, MITOCHONDRIAL"/>
    <property type="match status" value="1"/>
</dbReference>
<sequence>MSLRTGLVRVSHFSRTPGLRLPPGLFFRASHEHAFSNLDRFLLPLKYPDEPNAVRRNYLPFIAELERIKSEPSPSTLPTLLTREQLITIMDLLATSGRPPDLACIRTMFSHLPVYFGVQVTPDLHSVVIAAMLRQGYVPLAQQWLLQIPQVTPDVKPTLDNFHTFLKGCPNHVFQTLLRDVAVQKTARAGVRPTNETFAILIRCIINNANYAKTTVNADTFTAIITDMKRLHLPADPAILALMVNYYLEHGFQVRADNIRTNYTAQFPDIMTPEEQQMDVLHKQLAAASQQSVEQSLSLFRNFQARGYRANSATFRAILNNSTNVQDLLRVEEVLGVKATASEYAVLVNNNIRVRQLPAALAVYEAAKKSGISVVAGLVAPLIRSLTSGDKKPAEIHNTDLDTALTLYSELDEAFPVSSTTSPALSAQSNGPDIDIYTSLMRGLAVSSNLEIAQPIADTLLSEMKSRGIPATAAIKTSSLILEMRTADTLETAFRRYRKSHGELTESGYLAVLRAFSRLSPTSGQSDLLEYYFQIVGDMRRAGFALTDRVYTDMLQQIGEIAHQRRQAWRRSKGSEAQNPWAMPANMTEDLLDGVRYIHNLVSLDTTIQPDRLVWNQLMELYQRLQSFPEVFRVWEMLYFSEKFGPMSVSVIFHACGHAKEHELAKQILADLMTDNYVLNLHNWNAYVECLCRTNQFSEALETICKLMGTAAQPINPDASTVMIMLKLADTKTQSYAILKRIRRELPELWASLPSTEPQPENGESPEDIERPPADAQRPP</sequence>
<accession>A0AAW0EH71</accession>
<evidence type="ECO:0000256" key="1">
    <source>
        <dbReference type="SAM" id="MobiDB-lite"/>
    </source>
</evidence>
<protein>
    <recommendedName>
        <fullName evidence="4">Pentatricopeptide repeat-containing protein</fullName>
    </recommendedName>
</protein>
<dbReference type="EMBL" id="JAWWNJ010000001">
    <property type="protein sequence ID" value="KAK7064083.1"/>
    <property type="molecule type" value="Genomic_DNA"/>
</dbReference>
<dbReference type="AlphaFoldDB" id="A0AAW0EH71"/>
<dbReference type="GO" id="GO:0003729">
    <property type="term" value="F:mRNA binding"/>
    <property type="evidence" value="ECO:0007669"/>
    <property type="project" value="TreeGrafter"/>
</dbReference>
<dbReference type="Proteomes" id="UP001362999">
    <property type="component" value="Unassembled WGS sequence"/>
</dbReference>
<comment type="caution">
    <text evidence="2">The sequence shown here is derived from an EMBL/GenBank/DDBJ whole genome shotgun (WGS) entry which is preliminary data.</text>
</comment>
<keyword evidence="3" id="KW-1185">Reference proteome</keyword>
<dbReference type="PANTHER" id="PTHR47934:SF6">
    <property type="entry name" value="MITOCHONDRIAL GROUP I INTRON SPLICING FACTOR CCM1-RELATED"/>
    <property type="match status" value="1"/>
</dbReference>
<gene>
    <name evidence="2" type="ORF">R3P38DRAFT_2675524</name>
</gene>
<dbReference type="GO" id="GO:0007005">
    <property type="term" value="P:mitochondrion organization"/>
    <property type="evidence" value="ECO:0007669"/>
    <property type="project" value="TreeGrafter"/>
</dbReference>
<proteinExistence type="predicted"/>
<evidence type="ECO:0000313" key="2">
    <source>
        <dbReference type="EMBL" id="KAK7064083.1"/>
    </source>
</evidence>
<feature type="region of interest" description="Disordered" evidence="1">
    <location>
        <begin position="750"/>
        <end position="780"/>
    </location>
</feature>
<name>A0AAW0EH71_9AGAR</name>